<dbReference type="Proteomes" id="UP001589700">
    <property type="component" value="Unassembled WGS sequence"/>
</dbReference>
<dbReference type="PANTHER" id="PTHR43767:SF1">
    <property type="entry name" value="NONRIBOSOMAL PEPTIDE SYNTHASE PES1 (EUROFUNG)-RELATED"/>
    <property type="match status" value="1"/>
</dbReference>
<sequence length="421" mass="42455">MNQTRDLQILTVPAGPAVAEVFPALTDVLADRGPAVLPVPAADPARTRLLVDSQRPGEPIDPRVALVVSTSGSTGTPKGAMLSASALGASAAATDRFLGGPGRWLLALPGHHIAGLQVMLRSLRSGYAPTVMDVTGGFDPDALPAAVEAARAGAPRVYTSLIPGQLAKVLDEGSPEAVAALARLDAILLGGAAAAPELLARAADAGIRVVRTYGMSETAGGCVYDGAPLEGVEVRIEDDDDNAGAGGGADGGTGDGADGDGGPTSGTGRVWLAGPQVALGYRNAPGHPAFHREGWFRTDDAGRINEDGRLSILGRLDDAISVGGLTLLPQTVEDALRRHAAVVDVVVVGIPDARLGAKPVAAVALRSPASSDALRAHVTSLLGEHSAPAAVAVLAELPTLPGGKVDRRAVARGFDDGTITA</sequence>
<feature type="region of interest" description="Disordered" evidence="1">
    <location>
        <begin position="238"/>
        <end position="269"/>
    </location>
</feature>
<dbReference type="InterPro" id="IPR025110">
    <property type="entry name" value="AMP-bd_C"/>
</dbReference>
<feature type="domain" description="AMP-binding enzyme C-terminal" evidence="3">
    <location>
        <begin position="332"/>
        <end position="403"/>
    </location>
</feature>
<reference evidence="4 5" key="1">
    <citation type="submission" date="2024-09" db="EMBL/GenBank/DDBJ databases">
        <authorList>
            <person name="Sun Q."/>
            <person name="Mori K."/>
        </authorList>
    </citation>
    <scope>NUCLEOTIDE SEQUENCE [LARGE SCALE GENOMIC DNA]</scope>
    <source>
        <strain evidence="4 5">CCM 7659</strain>
    </source>
</reference>
<dbReference type="Gene3D" id="2.30.38.10">
    <property type="entry name" value="Luciferase, Domain 3"/>
    <property type="match status" value="1"/>
</dbReference>
<accession>A0ABV5JP09</accession>
<gene>
    <name evidence="4" type="ORF">ACFFVD_06600</name>
</gene>
<evidence type="ECO:0000313" key="4">
    <source>
        <dbReference type="EMBL" id="MFB9259470.1"/>
    </source>
</evidence>
<proteinExistence type="predicted"/>
<evidence type="ECO:0000313" key="5">
    <source>
        <dbReference type="Proteomes" id="UP001589700"/>
    </source>
</evidence>
<evidence type="ECO:0000259" key="3">
    <source>
        <dbReference type="Pfam" id="PF13193"/>
    </source>
</evidence>
<evidence type="ECO:0000259" key="2">
    <source>
        <dbReference type="Pfam" id="PF00501"/>
    </source>
</evidence>
<name>A0ABV5JP09_9ACTN</name>
<dbReference type="Gene3D" id="3.30.300.30">
    <property type="match status" value="1"/>
</dbReference>
<dbReference type="Pfam" id="PF00501">
    <property type="entry name" value="AMP-binding"/>
    <property type="match status" value="1"/>
</dbReference>
<dbReference type="InterPro" id="IPR050237">
    <property type="entry name" value="ATP-dep_AMP-bd_enzyme"/>
</dbReference>
<organism evidence="4 5">
    <name type="scientific">Dietzia aerolata</name>
    <dbReference type="NCBI Taxonomy" id="595984"/>
    <lineage>
        <taxon>Bacteria</taxon>
        <taxon>Bacillati</taxon>
        <taxon>Actinomycetota</taxon>
        <taxon>Actinomycetes</taxon>
        <taxon>Mycobacteriales</taxon>
        <taxon>Dietziaceae</taxon>
        <taxon>Dietzia</taxon>
    </lineage>
</organism>
<dbReference type="Pfam" id="PF13193">
    <property type="entry name" value="AMP-binding_C"/>
    <property type="match status" value="1"/>
</dbReference>
<dbReference type="SUPFAM" id="SSF56801">
    <property type="entry name" value="Acetyl-CoA synthetase-like"/>
    <property type="match status" value="1"/>
</dbReference>
<dbReference type="RefSeq" id="WP_380023200.1">
    <property type="nucleotide sequence ID" value="NZ_JBHMDY010000004.1"/>
</dbReference>
<dbReference type="Gene3D" id="3.40.50.12780">
    <property type="entry name" value="N-terminal domain of ligase-like"/>
    <property type="match status" value="1"/>
</dbReference>
<keyword evidence="5" id="KW-1185">Reference proteome</keyword>
<feature type="compositionally biased region" description="Gly residues" evidence="1">
    <location>
        <begin position="244"/>
        <end position="265"/>
    </location>
</feature>
<dbReference type="InterPro" id="IPR042099">
    <property type="entry name" value="ANL_N_sf"/>
</dbReference>
<comment type="caution">
    <text evidence="4">The sequence shown here is derived from an EMBL/GenBank/DDBJ whole genome shotgun (WGS) entry which is preliminary data.</text>
</comment>
<dbReference type="InterPro" id="IPR000873">
    <property type="entry name" value="AMP-dep_synth/lig_dom"/>
</dbReference>
<dbReference type="EMBL" id="JBHMDY010000004">
    <property type="protein sequence ID" value="MFB9259470.1"/>
    <property type="molecule type" value="Genomic_DNA"/>
</dbReference>
<feature type="domain" description="AMP-dependent synthetase/ligase" evidence="2">
    <location>
        <begin position="53"/>
        <end position="281"/>
    </location>
</feature>
<protein>
    <submittedName>
        <fullName evidence="4">AMP-binding protein</fullName>
    </submittedName>
</protein>
<dbReference type="InterPro" id="IPR045851">
    <property type="entry name" value="AMP-bd_C_sf"/>
</dbReference>
<dbReference type="PANTHER" id="PTHR43767">
    <property type="entry name" value="LONG-CHAIN-FATTY-ACID--COA LIGASE"/>
    <property type="match status" value="1"/>
</dbReference>
<evidence type="ECO:0000256" key="1">
    <source>
        <dbReference type="SAM" id="MobiDB-lite"/>
    </source>
</evidence>